<dbReference type="Pfam" id="PF07534">
    <property type="entry name" value="TLD"/>
    <property type="match status" value="1"/>
</dbReference>
<comment type="caution">
    <text evidence="13">The sequence shown here is derived from an EMBL/GenBank/DDBJ whole genome shotgun (WGS) entry which is preliminary data.</text>
</comment>
<dbReference type="PROSITE" id="PS50086">
    <property type="entry name" value="TBC_RABGAP"/>
    <property type="match status" value="1"/>
</dbReference>
<protein>
    <recommendedName>
        <fullName evidence="10">Oxidation resistance protein 1</fullName>
    </recommendedName>
</protein>
<dbReference type="AlphaFoldDB" id="A0AAD2CT77"/>
<dbReference type="Pfam" id="PF00566">
    <property type="entry name" value="RabGAP-TBC"/>
    <property type="match status" value="1"/>
</dbReference>
<gene>
    <name evidence="13" type="ORF">CYCCA115_LOCUS9355</name>
</gene>
<dbReference type="InterPro" id="IPR000195">
    <property type="entry name" value="Rab-GAP-TBC_dom"/>
</dbReference>
<dbReference type="InterPro" id="IPR035969">
    <property type="entry name" value="Rab-GAP_TBC_sf"/>
</dbReference>
<evidence type="ECO:0000256" key="5">
    <source>
        <dbReference type="ARBA" id="ARBA00023018"/>
    </source>
</evidence>
<dbReference type="PROSITE" id="PS51886">
    <property type="entry name" value="TLDC"/>
    <property type="match status" value="1"/>
</dbReference>
<proteinExistence type="inferred from homology"/>
<evidence type="ECO:0000256" key="3">
    <source>
        <dbReference type="ARBA" id="ARBA00004184"/>
    </source>
</evidence>
<evidence type="ECO:0000259" key="11">
    <source>
        <dbReference type="PROSITE" id="PS50086"/>
    </source>
</evidence>
<feature type="domain" description="TLDc" evidence="12">
    <location>
        <begin position="395"/>
        <end position="584"/>
    </location>
</feature>
<evidence type="ECO:0000256" key="4">
    <source>
        <dbReference type="ARBA" id="ARBA00009540"/>
    </source>
</evidence>
<dbReference type="GO" id="GO:0012505">
    <property type="term" value="C:endomembrane system"/>
    <property type="evidence" value="ECO:0007669"/>
    <property type="project" value="UniProtKB-SubCell"/>
</dbReference>
<comment type="subcellular location">
    <subcellularLocation>
        <location evidence="1">Cytoplasmic vesicle membrane</location>
    </subcellularLocation>
    <subcellularLocation>
        <location evidence="3">Endomembrane system</location>
        <topology evidence="3">Peripheral membrane protein</topology>
    </subcellularLocation>
    <subcellularLocation>
        <location evidence="2">Mitochondrion</location>
    </subcellularLocation>
    <subcellularLocation>
        <location evidence="9">Synapse</location>
    </subcellularLocation>
</comment>
<dbReference type="Proteomes" id="UP001295423">
    <property type="component" value="Unassembled WGS sequence"/>
</dbReference>
<keyword evidence="5" id="KW-0770">Synapse</keyword>
<dbReference type="SUPFAM" id="SSF47923">
    <property type="entry name" value="Ypt/Rab-GAP domain of gyp1p"/>
    <property type="match status" value="1"/>
</dbReference>
<dbReference type="SMART" id="SM00584">
    <property type="entry name" value="TLDc"/>
    <property type="match status" value="1"/>
</dbReference>
<evidence type="ECO:0000256" key="6">
    <source>
        <dbReference type="ARBA" id="ARBA00023128"/>
    </source>
</evidence>
<evidence type="ECO:0000256" key="1">
    <source>
        <dbReference type="ARBA" id="ARBA00004156"/>
    </source>
</evidence>
<organism evidence="13 14">
    <name type="scientific">Cylindrotheca closterium</name>
    <dbReference type="NCBI Taxonomy" id="2856"/>
    <lineage>
        <taxon>Eukaryota</taxon>
        <taxon>Sar</taxon>
        <taxon>Stramenopiles</taxon>
        <taxon>Ochrophyta</taxon>
        <taxon>Bacillariophyta</taxon>
        <taxon>Bacillariophyceae</taxon>
        <taxon>Bacillariophycidae</taxon>
        <taxon>Bacillariales</taxon>
        <taxon>Bacillariaceae</taxon>
        <taxon>Cylindrotheca</taxon>
    </lineage>
</organism>
<dbReference type="PANTHER" id="PTHR23354">
    <property type="entry name" value="NUCLEOLAR PROTEIN 7/ESTROGEN RECEPTOR COACTIVATOR-RELATED"/>
    <property type="match status" value="1"/>
</dbReference>
<evidence type="ECO:0000256" key="2">
    <source>
        <dbReference type="ARBA" id="ARBA00004173"/>
    </source>
</evidence>
<evidence type="ECO:0000256" key="10">
    <source>
        <dbReference type="ARBA" id="ARBA00040604"/>
    </source>
</evidence>
<evidence type="ECO:0000313" key="14">
    <source>
        <dbReference type="Proteomes" id="UP001295423"/>
    </source>
</evidence>
<keyword evidence="6" id="KW-0496">Mitochondrion</keyword>
<dbReference type="PANTHER" id="PTHR23354:SF62">
    <property type="entry name" value="MUSTARD, ISOFORM V"/>
    <property type="match status" value="1"/>
</dbReference>
<keyword evidence="14" id="KW-1185">Reference proteome</keyword>
<dbReference type="EMBL" id="CAKOGP040001335">
    <property type="protein sequence ID" value="CAJ1945211.1"/>
    <property type="molecule type" value="Genomic_DNA"/>
</dbReference>
<dbReference type="Gene3D" id="1.10.10.750">
    <property type="entry name" value="Ypt/Rab-GAP domain of gyp1p, domain 1"/>
    <property type="match status" value="1"/>
</dbReference>
<evidence type="ECO:0000256" key="8">
    <source>
        <dbReference type="ARBA" id="ARBA00023329"/>
    </source>
</evidence>
<feature type="domain" description="Rab-GAP TBC" evidence="11">
    <location>
        <begin position="82"/>
        <end position="281"/>
    </location>
</feature>
<comment type="similarity">
    <text evidence="4">Belongs to the OXR1 family.</text>
</comment>
<dbReference type="GO" id="GO:0030659">
    <property type="term" value="C:cytoplasmic vesicle membrane"/>
    <property type="evidence" value="ECO:0007669"/>
    <property type="project" value="UniProtKB-SubCell"/>
</dbReference>
<dbReference type="InterPro" id="IPR006571">
    <property type="entry name" value="TLDc_dom"/>
</dbReference>
<evidence type="ECO:0000313" key="13">
    <source>
        <dbReference type="EMBL" id="CAJ1945211.1"/>
    </source>
</evidence>
<keyword evidence="7" id="KW-0472">Membrane</keyword>
<dbReference type="Gene3D" id="1.10.472.80">
    <property type="entry name" value="Ypt/Rab-GAP domain of gyp1p, domain 3"/>
    <property type="match status" value="1"/>
</dbReference>
<evidence type="ECO:0000256" key="9">
    <source>
        <dbReference type="ARBA" id="ARBA00034103"/>
    </source>
</evidence>
<evidence type="ECO:0000259" key="12">
    <source>
        <dbReference type="PROSITE" id="PS51886"/>
    </source>
</evidence>
<name>A0AAD2CT77_9STRA</name>
<keyword evidence="8" id="KW-0968">Cytoplasmic vesicle</keyword>
<reference evidence="13" key="1">
    <citation type="submission" date="2023-08" db="EMBL/GenBank/DDBJ databases">
        <authorList>
            <person name="Audoor S."/>
            <person name="Bilcke G."/>
        </authorList>
    </citation>
    <scope>NUCLEOTIDE SEQUENCE</scope>
</reference>
<evidence type="ECO:0000256" key="7">
    <source>
        <dbReference type="ARBA" id="ARBA00023136"/>
    </source>
</evidence>
<dbReference type="GO" id="GO:0005739">
    <property type="term" value="C:mitochondrion"/>
    <property type="evidence" value="ECO:0007669"/>
    <property type="project" value="UniProtKB-SubCell"/>
</dbReference>
<sequence length="593" mass="67980">MMDDEEMPDRPPTFDSMFINSIDALQGRQIDQKMNQFPEWNVKPPLFTAFRPKRQRFWQEPIDEDAMHYEEPTLLKGMIRKGIPPPLRCAVWMSNVIQSCNTHQPLKYAHEYRTLAKVRALDSAYDSLYSNTLKKEDVKPMLFGNTTSVSEDSVKEYKGAPALWRCLFALHSVLGVVEYAPMVPALTQVLLSHMGESYAFCCIREMAHHSTWYWPTSKSEHAAYKRAFLDILQKLHPSTYKTMTGHGISDDFAEAIFADFFQTILPEESVLRIMDVYTLEGMKVLFRAGVAFAVLFHRLWKEGACYKSVDCWKTLLEFGRKVNIGVLITKAYGVHGKGVRKRFRFPRRPILQRIIKLEEDRYWRENENAVIEAPNVNPLGLVVPPNDEDHAQPELSQSRAVRCRLAEWLPLSLRYTKLDLIFSTNHHGRTLENFYRESKKAKHTIMLIEPLDAPNTIIGCYASQAWHPSTKVYGDGGCFMFRIVTDESKSKENSKCWKWQYPESSKSFDDDEVSISSTTAILEQYQVGTREYISMGGNAKGGAGLRLNEDLTKGESNKAAGFENEPLSGEDMFEVGLVEVYQFVREMDGVPIH</sequence>
<accession>A0AAD2CT77</accession>